<reference evidence="1" key="1">
    <citation type="submission" date="2021-01" db="EMBL/GenBank/DDBJ databases">
        <title>Genomic Encyclopedia of Type Strains, Phase IV (KMG-IV): sequencing the most valuable type-strain genomes for metagenomic binning, comparative biology and taxonomic classification.</title>
        <authorList>
            <person name="Goeker M."/>
        </authorList>
    </citation>
    <scope>NUCLEOTIDE SEQUENCE</scope>
    <source>
        <strain evidence="1">DSM 21943</strain>
    </source>
</reference>
<sequence length="83" mass="9305">MRVLIKRFAHTLNDHNSISIPTDLFNDSQLPAEAIGLMLHLYASNRDVVDEAFFQAMPVEETQLHLALTALDAAGYIEVLRPN</sequence>
<dbReference type="EMBL" id="JAFBCV010000002">
    <property type="protein sequence ID" value="MBM7837771.1"/>
    <property type="molecule type" value="Genomic_DNA"/>
</dbReference>
<comment type="caution">
    <text evidence="1">The sequence shown here is derived from an EMBL/GenBank/DDBJ whole genome shotgun (WGS) entry which is preliminary data.</text>
</comment>
<dbReference type="RefSeq" id="WP_035421952.1">
    <property type="nucleotide sequence ID" value="NZ_JAFBCV010000002.1"/>
</dbReference>
<name>A0ABS2SQI5_9BACI</name>
<gene>
    <name evidence="1" type="ORF">JOC54_001002</name>
</gene>
<evidence type="ECO:0000313" key="1">
    <source>
        <dbReference type="EMBL" id="MBM7837771.1"/>
    </source>
</evidence>
<dbReference type="Proteomes" id="UP001179280">
    <property type="component" value="Unassembled WGS sequence"/>
</dbReference>
<evidence type="ECO:0000313" key="2">
    <source>
        <dbReference type="Proteomes" id="UP001179280"/>
    </source>
</evidence>
<organism evidence="1 2">
    <name type="scientific">Shouchella xiaoxiensis</name>
    <dbReference type="NCBI Taxonomy" id="766895"/>
    <lineage>
        <taxon>Bacteria</taxon>
        <taxon>Bacillati</taxon>
        <taxon>Bacillota</taxon>
        <taxon>Bacilli</taxon>
        <taxon>Bacillales</taxon>
        <taxon>Bacillaceae</taxon>
        <taxon>Shouchella</taxon>
    </lineage>
</organism>
<keyword evidence="2" id="KW-1185">Reference proteome</keyword>
<accession>A0ABS2SQI5</accession>
<proteinExistence type="predicted"/>
<protein>
    <submittedName>
        <fullName evidence="1">Uncharacterized protein</fullName>
    </submittedName>
</protein>